<dbReference type="Pfam" id="PF21880">
    <property type="entry name" value="DUF6916"/>
    <property type="match status" value="1"/>
</dbReference>
<comment type="caution">
    <text evidence="2">The sequence shown here is derived from an EMBL/GenBank/DDBJ whole genome shotgun (WGS) entry which is preliminary data.</text>
</comment>
<proteinExistence type="predicted"/>
<reference evidence="2 3" key="1">
    <citation type="submission" date="2020-08" db="EMBL/GenBank/DDBJ databases">
        <title>Functional genomics of gut bacteria from endangered species of beetles.</title>
        <authorList>
            <person name="Carlos-Shanley C."/>
        </authorList>
    </citation>
    <scope>NUCLEOTIDE SEQUENCE [LARGE SCALE GENOMIC DNA]</scope>
    <source>
        <strain evidence="2 3">S00224</strain>
    </source>
</reference>
<dbReference type="RefSeq" id="WP_184165262.1">
    <property type="nucleotide sequence ID" value="NZ_JACHLN010000002.1"/>
</dbReference>
<dbReference type="InterPro" id="IPR054209">
    <property type="entry name" value="DUF6916"/>
</dbReference>
<dbReference type="Proteomes" id="UP000575241">
    <property type="component" value="Unassembled WGS sequence"/>
</dbReference>
<gene>
    <name evidence="2" type="ORF">HNP52_001626</name>
</gene>
<evidence type="ECO:0000313" key="2">
    <source>
        <dbReference type="EMBL" id="MBB4838557.1"/>
    </source>
</evidence>
<evidence type="ECO:0000259" key="1">
    <source>
        <dbReference type="Pfam" id="PF21880"/>
    </source>
</evidence>
<accession>A0A7W7K0Q8</accession>
<name>A0A7W7K0Q8_9SPHN</name>
<organism evidence="2 3">
    <name type="scientific">Sphingomonas kyeonggiensis</name>
    <dbReference type="NCBI Taxonomy" id="1268553"/>
    <lineage>
        <taxon>Bacteria</taxon>
        <taxon>Pseudomonadati</taxon>
        <taxon>Pseudomonadota</taxon>
        <taxon>Alphaproteobacteria</taxon>
        <taxon>Sphingomonadales</taxon>
        <taxon>Sphingomonadaceae</taxon>
        <taxon>Sphingomonas</taxon>
    </lineage>
</organism>
<sequence length="104" mass="11158">MTFDAASPGTSAPLTLADFADRIGEAFVIETEVGAQQLALAKVQELPQAAREEGGFRLEFLGPSEPRLPQAIYAFPVGDAMHDIFIVPIGFDPAGGIRYEAVFF</sequence>
<keyword evidence="3" id="KW-1185">Reference proteome</keyword>
<dbReference type="EMBL" id="JACHLN010000002">
    <property type="protein sequence ID" value="MBB4838557.1"/>
    <property type="molecule type" value="Genomic_DNA"/>
</dbReference>
<evidence type="ECO:0000313" key="3">
    <source>
        <dbReference type="Proteomes" id="UP000575241"/>
    </source>
</evidence>
<protein>
    <recommendedName>
        <fullName evidence="1">DUF6916 domain-containing protein</fullName>
    </recommendedName>
</protein>
<dbReference type="AlphaFoldDB" id="A0A7W7K0Q8"/>
<feature type="domain" description="DUF6916" evidence="1">
    <location>
        <begin position="14"/>
        <end position="103"/>
    </location>
</feature>